<dbReference type="InterPro" id="IPR005829">
    <property type="entry name" value="Sugar_transporter_CS"/>
</dbReference>
<dbReference type="InterPro" id="IPR005828">
    <property type="entry name" value="MFS_sugar_transport-like"/>
</dbReference>
<dbReference type="Pfam" id="PF00083">
    <property type="entry name" value="Sugar_tr"/>
    <property type="match status" value="1"/>
</dbReference>
<dbReference type="CDD" id="cd17369">
    <property type="entry name" value="MFS_ShiA_like"/>
    <property type="match status" value="1"/>
</dbReference>
<dbReference type="PANTHER" id="PTHR43045">
    <property type="entry name" value="SHIKIMATE TRANSPORTER"/>
    <property type="match status" value="1"/>
</dbReference>
<feature type="transmembrane region" description="Helical" evidence="7">
    <location>
        <begin position="18"/>
        <end position="44"/>
    </location>
</feature>
<feature type="transmembrane region" description="Helical" evidence="7">
    <location>
        <begin position="372"/>
        <end position="392"/>
    </location>
</feature>
<accession>A0ABQ6HT65</accession>
<feature type="transmembrane region" description="Helical" evidence="7">
    <location>
        <begin position="242"/>
        <end position="259"/>
    </location>
</feature>
<gene>
    <name evidence="9" type="ORF">GCM10025862_34760</name>
</gene>
<dbReference type="SUPFAM" id="SSF103473">
    <property type="entry name" value="MFS general substrate transporter"/>
    <property type="match status" value="1"/>
</dbReference>
<evidence type="ECO:0000313" key="9">
    <source>
        <dbReference type="EMBL" id="GMA21455.1"/>
    </source>
</evidence>
<sequence>MTTVDGDQRQGSTSMGRIALASLVGTTIEFYDFYAYGIAAALVLNTAFFPELSETAGTLAAFSTYAVAFFARPIGSVIFGHWGDRVGRKSVLIVSLLMMGISTVLIGLLPGYSTLGIAAAALLVILRFVQGVGLGGEWGGAALLATEHAPADKRGLWGMFPQLGPSFGFILANAIFLGVRLNIDAAAFASWGWRVPFIASIVLVVVGLWIRLSIAETPVFKKAIEQESLSRVPFLDLVRHEWAHLLLGSGVMMVQYTLFYTATTYCLSYGTKALKIPQVSMLTITMLAVLALALGTVISSPLSDRIGRKRVLTMACVLGIVWGLVMFPLMDTRSYPLVWLALAGALFVMGLCFGPMAAFLPELFPTRFRYSGAGLAYSIGGILGGSLPPLILTALQARWGSSVAGLYVSAVAVISLLCLLPIRETRHVSLDA</sequence>
<feature type="transmembrane region" description="Helical" evidence="7">
    <location>
        <begin position="191"/>
        <end position="212"/>
    </location>
</feature>
<dbReference type="PROSITE" id="PS00216">
    <property type="entry name" value="SUGAR_TRANSPORT_1"/>
    <property type="match status" value="1"/>
</dbReference>
<evidence type="ECO:0000256" key="3">
    <source>
        <dbReference type="ARBA" id="ARBA00022475"/>
    </source>
</evidence>
<feature type="transmembrane region" description="Helical" evidence="7">
    <location>
        <begin position="115"/>
        <end position="135"/>
    </location>
</feature>
<feature type="transmembrane region" description="Helical" evidence="7">
    <location>
        <begin position="311"/>
        <end position="330"/>
    </location>
</feature>
<feature type="transmembrane region" description="Helical" evidence="7">
    <location>
        <begin position="156"/>
        <end position="179"/>
    </location>
</feature>
<feature type="transmembrane region" description="Helical" evidence="7">
    <location>
        <begin position="56"/>
        <end position="79"/>
    </location>
</feature>
<comment type="caution">
    <text evidence="9">The sequence shown here is derived from an EMBL/GenBank/DDBJ whole genome shotgun (WGS) entry which is preliminary data.</text>
</comment>
<name>A0ABQ6HT65_9MICO</name>
<feature type="domain" description="Major facilitator superfamily (MFS) profile" evidence="8">
    <location>
        <begin position="18"/>
        <end position="427"/>
    </location>
</feature>
<keyword evidence="6 7" id="KW-0472">Membrane</keyword>
<dbReference type="Proteomes" id="UP001157109">
    <property type="component" value="Unassembled WGS sequence"/>
</dbReference>
<keyword evidence="10" id="KW-1185">Reference proteome</keyword>
<reference evidence="10" key="1">
    <citation type="journal article" date="2019" name="Int. J. Syst. Evol. Microbiol.">
        <title>The Global Catalogue of Microorganisms (GCM) 10K type strain sequencing project: providing services to taxonomists for standard genome sequencing and annotation.</title>
        <authorList>
            <consortium name="The Broad Institute Genomics Platform"/>
            <consortium name="The Broad Institute Genome Sequencing Center for Infectious Disease"/>
            <person name="Wu L."/>
            <person name="Ma J."/>
        </authorList>
    </citation>
    <scope>NUCLEOTIDE SEQUENCE [LARGE SCALE GENOMIC DNA]</scope>
    <source>
        <strain evidence="10">NBRC 105830</strain>
    </source>
</reference>
<dbReference type="PROSITE" id="PS50850">
    <property type="entry name" value="MFS"/>
    <property type="match status" value="1"/>
</dbReference>
<keyword evidence="3" id="KW-1003">Cell membrane</keyword>
<keyword evidence="5 7" id="KW-1133">Transmembrane helix</keyword>
<evidence type="ECO:0000256" key="6">
    <source>
        <dbReference type="ARBA" id="ARBA00023136"/>
    </source>
</evidence>
<keyword evidence="2" id="KW-0813">Transport</keyword>
<feature type="transmembrane region" description="Helical" evidence="7">
    <location>
        <begin position="279"/>
        <end position="299"/>
    </location>
</feature>
<evidence type="ECO:0000256" key="1">
    <source>
        <dbReference type="ARBA" id="ARBA00004651"/>
    </source>
</evidence>
<protein>
    <submittedName>
        <fullName evidence="9">Membrane transporter</fullName>
    </submittedName>
</protein>
<evidence type="ECO:0000256" key="5">
    <source>
        <dbReference type="ARBA" id="ARBA00022989"/>
    </source>
</evidence>
<feature type="transmembrane region" description="Helical" evidence="7">
    <location>
        <begin position="91"/>
        <end position="109"/>
    </location>
</feature>
<dbReference type="InterPro" id="IPR020846">
    <property type="entry name" value="MFS_dom"/>
</dbReference>
<evidence type="ECO:0000313" key="10">
    <source>
        <dbReference type="Proteomes" id="UP001157109"/>
    </source>
</evidence>
<dbReference type="PROSITE" id="PS00217">
    <property type="entry name" value="SUGAR_TRANSPORT_2"/>
    <property type="match status" value="1"/>
</dbReference>
<evidence type="ECO:0000256" key="7">
    <source>
        <dbReference type="SAM" id="Phobius"/>
    </source>
</evidence>
<dbReference type="EMBL" id="BSUJ01000001">
    <property type="protein sequence ID" value="GMA21455.1"/>
    <property type="molecule type" value="Genomic_DNA"/>
</dbReference>
<dbReference type="RefSeq" id="WP_241441688.1">
    <property type="nucleotide sequence ID" value="NZ_BSUJ01000001.1"/>
</dbReference>
<feature type="transmembrane region" description="Helical" evidence="7">
    <location>
        <begin position="404"/>
        <end position="422"/>
    </location>
</feature>
<comment type="subcellular location">
    <subcellularLocation>
        <location evidence="1">Cell membrane</location>
        <topology evidence="1">Multi-pass membrane protein</topology>
    </subcellularLocation>
</comment>
<dbReference type="InterPro" id="IPR036259">
    <property type="entry name" value="MFS_trans_sf"/>
</dbReference>
<evidence type="ECO:0000256" key="2">
    <source>
        <dbReference type="ARBA" id="ARBA00022448"/>
    </source>
</evidence>
<dbReference type="PANTHER" id="PTHR43045:SF2">
    <property type="entry name" value="INNER MEMBRANE METABOLITE TRANSPORT PROTEIN YHJE"/>
    <property type="match status" value="1"/>
</dbReference>
<organism evidence="9 10">
    <name type="scientific">Arsenicicoccus piscis</name>
    <dbReference type="NCBI Taxonomy" id="673954"/>
    <lineage>
        <taxon>Bacteria</taxon>
        <taxon>Bacillati</taxon>
        <taxon>Actinomycetota</taxon>
        <taxon>Actinomycetes</taxon>
        <taxon>Micrococcales</taxon>
        <taxon>Intrasporangiaceae</taxon>
        <taxon>Arsenicicoccus</taxon>
    </lineage>
</organism>
<proteinExistence type="predicted"/>
<dbReference type="Gene3D" id="1.20.1250.20">
    <property type="entry name" value="MFS general substrate transporter like domains"/>
    <property type="match status" value="2"/>
</dbReference>
<feature type="transmembrane region" description="Helical" evidence="7">
    <location>
        <begin position="336"/>
        <end position="360"/>
    </location>
</feature>
<evidence type="ECO:0000259" key="8">
    <source>
        <dbReference type="PROSITE" id="PS50850"/>
    </source>
</evidence>
<keyword evidence="4 7" id="KW-0812">Transmembrane</keyword>
<evidence type="ECO:0000256" key="4">
    <source>
        <dbReference type="ARBA" id="ARBA00022692"/>
    </source>
</evidence>